<evidence type="ECO:0000256" key="1">
    <source>
        <dbReference type="SAM" id="SignalP"/>
    </source>
</evidence>
<dbReference type="Gene3D" id="3.30.420.10">
    <property type="entry name" value="Ribonuclease H-like superfamily/Ribonuclease H"/>
    <property type="match status" value="1"/>
</dbReference>
<organism evidence="3 4">
    <name type="scientific">Gossypium arboreum</name>
    <name type="common">Tree cotton</name>
    <name type="synonym">Gossypium nanking</name>
    <dbReference type="NCBI Taxonomy" id="29729"/>
    <lineage>
        <taxon>Eukaryota</taxon>
        <taxon>Viridiplantae</taxon>
        <taxon>Streptophyta</taxon>
        <taxon>Embryophyta</taxon>
        <taxon>Tracheophyta</taxon>
        <taxon>Spermatophyta</taxon>
        <taxon>Magnoliopsida</taxon>
        <taxon>eudicotyledons</taxon>
        <taxon>Gunneridae</taxon>
        <taxon>Pentapetalae</taxon>
        <taxon>rosids</taxon>
        <taxon>malvids</taxon>
        <taxon>Malvales</taxon>
        <taxon>Malvaceae</taxon>
        <taxon>Malvoideae</taxon>
        <taxon>Gossypium</taxon>
    </lineage>
</organism>
<evidence type="ECO:0000313" key="4">
    <source>
        <dbReference type="Proteomes" id="UP001358586"/>
    </source>
</evidence>
<dbReference type="Proteomes" id="UP001358586">
    <property type="component" value="Chromosome 11"/>
</dbReference>
<accession>A0ABR0N5C7</accession>
<name>A0ABR0N5C7_GOSAR</name>
<keyword evidence="4" id="KW-1185">Reference proteome</keyword>
<dbReference type="InterPro" id="IPR012337">
    <property type="entry name" value="RNaseH-like_sf"/>
</dbReference>
<proteinExistence type="predicted"/>
<evidence type="ECO:0000259" key="2">
    <source>
        <dbReference type="PROSITE" id="PS50994"/>
    </source>
</evidence>
<dbReference type="PANTHER" id="PTHR37984">
    <property type="entry name" value="PROTEIN CBG26694"/>
    <property type="match status" value="1"/>
</dbReference>
<keyword evidence="1" id="KW-0732">Signal</keyword>
<dbReference type="SUPFAM" id="SSF53098">
    <property type="entry name" value="Ribonuclease H-like"/>
    <property type="match status" value="1"/>
</dbReference>
<dbReference type="InterPro" id="IPR036397">
    <property type="entry name" value="RNaseH_sf"/>
</dbReference>
<comment type="caution">
    <text evidence="3">The sequence shown here is derived from an EMBL/GenBank/DDBJ whole genome shotgun (WGS) entry which is preliminary data.</text>
</comment>
<dbReference type="InterPro" id="IPR001584">
    <property type="entry name" value="Integrase_cat-core"/>
</dbReference>
<reference evidence="3 4" key="1">
    <citation type="submission" date="2023-03" db="EMBL/GenBank/DDBJ databases">
        <title>WGS of Gossypium arboreum.</title>
        <authorList>
            <person name="Yu D."/>
        </authorList>
    </citation>
    <scope>NUCLEOTIDE SEQUENCE [LARGE SCALE GENOMIC DNA]</scope>
    <source>
        <tissue evidence="3">Leaf</tissue>
    </source>
</reference>
<dbReference type="InterPro" id="IPR050951">
    <property type="entry name" value="Retrovirus_Pol_polyprotein"/>
</dbReference>
<evidence type="ECO:0000313" key="3">
    <source>
        <dbReference type="EMBL" id="KAK5785537.1"/>
    </source>
</evidence>
<dbReference type="PROSITE" id="PS50994">
    <property type="entry name" value="INTEGRASE"/>
    <property type="match status" value="1"/>
</dbReference>
<feature type="domain" description="Integrase catalytic" evidence="2">
    <location>
        <begin position="1"/>
        <end position="114"/>
    </location>
</feature>
<dbReference type="PANTHER" id="PTHR37984:SF5">
    <property type="entry name" value="PROTEIN NYNRIN-LIKE"/>
    <property type="match status" value="1"/>
</dbReference>
<feature type="chain" id="PRO_5046264056" description="Integrase catalytic domain-containing protein" evidence="1">
    <location>
        <begin position="20"/>
        <end position="114"/>
    </location>
</feature>
<dbReference type="EMBL" id="JARKNE010000011">
    <property type="protein sequence ID" value="KAK5785537.1"/>
    <property type="molecule type" value="Genomic_DNA"/>
</dbReference>
<gene>
    <name evidence="3" type="ORF">PVK06_040131</name>
</gene>
<protein>
    <recommendedName>
        <fullName evidence="2">Integrase catalytic domain-containing protein</fullName>
    </recommendedName>
</protein>
<sequence length="114" mass="13181">MYARFLMYGALISLAHVNAVDYVFKWMEAKPTRNDNAKTIVEFLKRTIFSLFGTPRALISVRGTHFCNKVKEALFSKYRVHHRIATAYHPQKNGLAEVSNKEIKIILEKTVRPN</sequence>
<feature type="signal peptide" evidence="1">
    <location>
        <begin position="1"/>
        <end position="19"/>
    </location>
</feature>